<dbReference type="AlphaFoldDB" id="D8QXN2"/>
<keyword evidence="3" id="KW-1185">Reference proteome</keyword>
<dbReference type="HOGENOM" id="CLU_098106_7_4_1"/>
<protein>
    <recommendedName>
        <fullName evidence="4">SAUR family protein</fullName>
    </recommendedName>
</protein>
<dbReference type="InterPro" id="IPR003676">
    <property type="entry name" value="SAUR_fam"/>
</dbReference>
<evidence type="ECO:0000313" key="2">
    <source>
        <dbReference type="EMBL" id="EFJ35068.1"/>
    </source>
</evidence>
<dbReference type="Pfam" id="PF02519">
    <property type="entry name" value="Auxin_inducible"/>
    <property type="match status" value="1"/>
</dbReference>
<dbReference type="InParanoid" id="D8QXN2"/>
<accession>D8QXN2</accession>
<dbReference type="KEGG" id="smo:SELMODRAFT_29299"/>
<organism evidence="3">
    <name type="scientific">Selaginella moellendorffii</name>
    <name type="common">Spikemoss</name>
    <dbReference type="NCBI Taxonomy" id="88036"/>
    <lineage>
        <taxon>Eukaryota</taxon>
        <taxon>Viridiplantae</taxon>
        <taxon>Streptophyta</taxon>
        <taxon>Embryophyta</taxon>
        <taxon>Tracheophyta</taxon>
        <taxon>Lycopodiopsida</taxon>
        <taxon>Selaginellales</taxon>
        <taxon>Selaginellaceae</taxon>
        <taxon>Selaginella</taxon>
    </lineage>
</organism>
<evidence type="ECO:0008006" key="4">
    <source>
        <dbReference type="Google" id="ProtNLM"/>
    </source>
</evidence>
<reference evidence="2 3" key="1">
    <citation type="journal article" date="2011" name="Science">
        <title>The Selaginella genome identifies genetic changes associated with the evolution of vascular plants.</title>
        <authorList>
            <person name="Banks J.A."/>
            <person name="Nishiyama T."/>
            <person name="Hasebe M."/>
            <person name="Bowman J.L."/>
            <person name="Gribskov M."/>
            <person name="dePamphilis C."/>
            <person name="Albert V.A."/>
            <person name="Aono N."/>
            <person name="Aoyama T."/>
            <person name="Ambrose B.A."/>
            <person name="Ashton N.W."/>
            <person name="Axtell M.J."/>
            <person name="Barker E."/>
            <person name="Barker M.S."/>
            <person name="Bennetzen J.L."/>
            <person name="Bonawitz N.D."/>
            <person name="Chapple C."/>
            <person name="Cheng C."/>
            <person name="Correa L.G."/>
            <person name="Dacre M."/>
            <person name="DeBarry J."/>
            <person name="Dreyer I."/>
            <person name="Elias M."/>
            <person name="Engstrom E.M."/>
            <person name="Estelle M."/>
            <person name="Feng L."/>
            <person name="Finet C."/>
            <person name="Floyd S.K."/>
            <person name="Frommer W.B."/>
            <person name="Fujita T."/>
            <person name="Gramzow L."/>
            <person name="Gutensohn M."/>
            <person name="Harholt J."/>
            <person name="Hattori M."/>
            <person name="Heyl A."/>
            <person name="Hirai T."/>
            <person name="Hiwatashi Y."/>
            <person name="Ishikawa M."/>
            <person name="Iwata M."/>
            <person name="Karol K.G."/>
            <person name="Koehler B."/>
            <person name="Kolukisaoglu U."/>
            <person name="Kubo M."/>
            <person name="Kurata T."/>
            <person name="Lalonde S."/>
            <person name="Li K."/>
            <person name="Li Y."/>
            <person name="Litt A."/>
            <person name="Lyons E."/>
            <person name="Manning G."/>
            <person name="Maruyama T."/>
            <person name="Michael T.P."/>
            <person name="Mikami K."/>
            <person name="Miyazaki S."/>
            <person name="Morinaga S."/>
            <person name="Murata T."/>
            <person name="Mueller-Roeber B."/>
            <person name="Nelson D.R."/>
            <person name="Obara M."/>
            <person name="Oguri Y."/>
            <person name="Olmstead R.G."/>
            <person name="Onodera N."/>
            <person name="Petersen B.L."/>
            <person name="Pils B."/>
            <person name="Prigge M."/>
            <person name="Rensing S.A."/>
            <person name="Riano-Pachon D.M."/>
            <person name="Roberts A.W."/>
            <person name="Sato Y."/>
            <person name="Scheller H.V."/>
            <person name="Schulz B."/>
            <person name="Schulz C."/>
            <person name="Shakirov E.V."/>
            <person name="Shibagaki N."/>
            <person name="Shinohara N."/>
            <person name="Shippen D.E."/>
            <person name="Soerensen I."/>
            <person name="Sotooka R."/>
            <person name="Sugimoto N."/>
            <person name="Sugita M."/>
            <person name="Sumikawa N."/>
            <person name="Tanurdzic M."/>
            <person name="Theissen G."/>
            <person name="Ulvskov P."/>
            <person name="Wakazuki S."/>
            <person name="Weng J.K."/>
            <person name="Willats W.W."/>
            <person name="Wipf D."/>
            <person name="Wolf P.G."/>
            <person name="Yang L."/>
            <person name="Zimmer A.D."/>
            <person name="Zhu Q."/>
            <person name="Mitros T."/>
            <person name="Hellsten U."/>
            <person name="Loque D."/>
            <person name="Otillar R."/>
            <person name="Salamov A."/>
            <person name="Schmutz J."/>
            <person name="Shapiro H."/>
            <person name="Lindquist E."/>
            <person name="Lucas S."/>
            <person name="Rokhsar D."/>
            <person name="Grigoriev I.V."/>
        </authorList>
    </citation>
    <scope>NUCLEOTIDE SEQUENCE [LARGE SCALE GENOMIC DNA]</scope>
</reference>
<comment type="similarity">
    <text evidence="1">Belongs to the ARG7 family.</text>
</comment>
<dbReference type="Proteomes" id="UP000001514">
    <property type="component" value="Unassembled WGS sequence"/>
</dbReference>
<feature type="non-terminal residue" evidence="2">
    <location>
        <position position="60"/>
    </location>
</feature>
<dbReference type="PANTHER" id="PTHR31374">
    <property type="entry name" value="AUXIN-INDUCED PROTEIN-LIKE-RELATED"/>
    <property type="match status" value="1"/>
</dbReference>
<gene>
    <name evidence="2" type="ORF">SELMODRAFT_29299</name>
</gene>
<dbReference type="Gramene" id="EFJ35068">
    <property type="protein sequence ID" value="EFJ35068"/>
    <property type="gene ID" value="SELMODRAFT_29299"/>
</dbReference>
<sequence length="60" mass="6656">LDPPSEGFFPVYVGSARQRFLLPIRCLGHASVRILLEQCEEEFGFAQSGSLALPCNVELF</sequence>
<dbReference type="FunCoup" id="D8QXN2">
    <property type="interactions" value="123"/>
</dbReference>
<evidence type="ECO:0000313" key="3">
    <source>
        <dbReference type="Proteomes" id="UP000001514"/>
    </source>
</evidence>
<name>D8QXN2_SELML</name>
<dbReference type="GO" id="GO:0009733">
    <property type="term" value="P:response to auxin"/>
    <property type="evidence" value="ECO:0007669"/>
    <property type="project" value="InterPro"/>
</dbReference>
<evidence type="ECO:0000256" key="1">
    <source>
        <dbReference type="ARBA" id="ARBA00006974"/>
    </source>
</evidence>
<feature type="non-terminal residue" evidence="2">
    <location>
        <position position="1"/>
    </location>
</feature>
<dbReference type="PANTHER" id="PTHR31374:SF7">
    <property type="entry name" value="SAUR-LIKE AUXIN-RESPONSIVE PROTEIN FAMILY"/>
    <property type="match status" value="1"/>
</dbReference>
<dbReference type="EMBL" id="GL377568">
    <property type="protein sequence ID" value="EFJ35068.1"/>
    <property type="molecule type" value="Genomic_DNA"/>
</dbReference>
<proteinExistence type="inferred from homology"/>